<evidence type="ECO:0000313" key="2">
    <source>
        <dbReference type="EMBL" id="NVZ09184.1"/>
    </source>
</evidence>
<organism evidence="2 3">
    <name type="scientific">Allochromatium humboldtianum</name>
    <dbReference type="NCBI Taxonomy" id="504901"/>
    <lineage>
        <taxon>Bacteria</taxon>
        <taxon>Pseudomonadati</taxon>
        <taxon>Pseudomonadota</taxon>
        <taxon>Gammaproteobacteria</taxon>
        <taxon>Chromatiales</taxon>
        <taxon>Chromatiaceae</taxon>
        <taxon>Allochromatium</taxon>
    </lineage>
</organism>
<dbReference type="EMBL" id="JABZEO010000004">
    <property type="protein sequence ID" value="NVZ09184.1"/>
    <property type="molecule type" value="Genomic_DNA"/>
</dbReference>
<dbReference type="PROSITE" id="PS51257">
    <property type="entry name" value="PROKAR_LIPOPROTEIN"/>
    <property type="match status" value="1"/>
</dbReference>
<keyword evidence="3" id="KW-1185">Reference proteome</keyword>
<proteinExistence type="predicted"/>
<dbReference type="Pfam" id="PF11736">
    <property type="entry name" value="DUF3299"/>
    <property type="match status" value="1"/>
</dbReference>
<dbReference type="AlphaFoldDB" id="A0A850R612"/>
<keyword evidence="1" id="KW-0732">Signal</keyword>
<gene>
    <name evidence="2" type="ORF">HW932_07900</name>
</gene>
<dbReference type="Gene3D" id="2.40.50.870">
    <property type="entry name" value="Protein of unknown function (DUF3299)"/>
    <property type="match status" value="1"/>
</dbReference>
<evidence type="ECO:0000313" key="3">
    <source>
        <dbReference type="Proteomes" id="UP000592294"/>
    </source>
</evidence>
<dbReference type="RefSeq" id="WP_176975945.1">
    <property type="nucleotide sequence ID" value="NZ_JABZEO010000004.1"/>
</dbReference>
<feature type="signal peptide" evidence="1">
    <location>
        <begin position="1"/>
        <end position="25"/>
    </location>
</feature>
<reference evidence="2 3" key="1">
    <citation type="submission" date="2020-06" db="EMBL/GenBank/DDBJ databases">
        <title>Whole-genome sequence of Allochromatium humboldtianum DSM 21881, type strain.</title>
        <authorList>
            <person name="Kyndt J.A."/>
            <person name="Meyer T.E."/>
        </authorList>
    </citation>
    <scope>NUCLEOTIDE SEQUENCE [LARGE SCALE GENOMIC DNA]</scope>
    <source>
        <strain evidence="2 3">DSM 21881</strain>
    </source>
</reference>
<evidence type="ECO:0000256" key="1">
    <source>
        <dbReference type="SAM" id="SignalP"/>
    </source>
</evidence>
<dbReference type="InterPro" id="IPR021727">
    <property type="entry name" value="DUF3299"/>
</dbReference>
<comment type="caution">
    <text evidence="2">The sequence shown here is derived from an EMBL/GenBank/DDBJ whole genome shotgun (WGS) entry which is preliminary data.</text>
</comment>
<accession>A0A850R612</accession>
<name>A0A850R612_9GAMM</name>
<protein>
    <submittedName>
        <fullName evidence="2">DUF3299 domain-containing protein</fullName>
    </submittedName>
</protein>
<sequence length="212" mass="23442">MPHSRPIRLLPVLTLTLGLVLTACGDDPDADAERRADAHGRVSDSPLVAREGFEELDWDALLPPDWQPEALLEELEVENIPDEDPRAVAIMEQITELWNAAPTVPRLAGRRISLTGFLVPLGFETDVLSEFLLIPYYGGCIHVPPPPANQTIRVVMPEGKPHRAGVFDVVRVSGTLLIEPFRHEIAVAAYRIDAEYVEHDQIAGLEPSRPVE</sequence>
<dbReference type="Proteomes" id="UP000592294">
    <property type="component" value="Unassembled WGS sequence"/>
</dbReference>
<feature type="chain" id="PRO_5032297646" evidence="1">
    <location>
        <begin position="26"/>
        <end position="212"/>
    </location>
</feature>